<dbReference type="CDD" id="cd18018">
    <property type="entry name" value="DEXHc_RecQ4-like"/>
    <property type="match status" value="1"/>
</dbReference>
<dbReference type="InterPro" id="IPR032284">
    <property type="entry name" value="RecQ_Zn-bd"/>
</dbReference>
<keyword evidence="2 7" id="KW-0547">Nucleotide-binding</keyword>
<evidence type="ECO:0000256" key="5">
    <source>
        <dbReference type="ARBA" id="ARBA00022840"/>
    </source>
</evidence>
<dbReference type="PROSITE" id="PS51194">
    <property type="entry name" value="HELICASE_CTER"/>
    <property type="match status" value="1"/>
</dbReference>
<evidence type="ECO:0000313" key="11">
    <source>
        <dbReference type="EMBL" id="KAF5551207.1"/>
    </source>
</evidence>
<dbReference type="InterPro" id="IPR036388">
    <property type="entry name" value="WH-like_DNA-bd_sf"/>
</dbReference>
<comment type="subcellular location">
    <subcellularLocation>
        <location evidence="7">Nucleus</location>
    </subcellularLocation>
</comment>
<feature type="domain" description="Helicase C-terminal" evidence="10">
    <location>
        <begin position="339"/>
        <end position="501"/>
    </location>
</feature>
<dbReference type="Proteomes" id="UP000522262">
    <property type="component" value="Unassembled WGS sequence"/>
</dbReference>
<dbReference type="InterPro" id="IPR004589">
    <property type="entry name" value="DNA_helicase_ATP-dep_RecQ"/>
</dbReference>
<dbReference type="Pfam" id="PF00271">
    <property type="entry name" value="Helicase_C"/>
    <property type="match status" value="1"/>
</dbReference>
<dbReference type="GO" id="GO:0005694">
    <property type="term" value="C:chromosome"/>
    <property type="evidence" value="ECO:0007669"/>
    <property type="project" value="TreeGrafter"/>
</dbReference>
<evidence type="ECO:0000256" key="8">
    <source>
        <dbReference type="SAM" id="MobiDB-lite"/>
    </source>
</evidence>
<dbReference type="EC" id="5.6.2.4" evidence="7"/>
<comment type="similarity">
    <text evidence="1 7">Belongs to the helicase family. RecQ subfamily.</text>
</comment>
<dbReference type="GO" id="GO:0000724">
    <property type="term" value="P:double-strand break repair via homologous recombination"/>
    <property type="evidence" value="ECO:0007669"/>
    <property type="project" value="TreeGrafter"/>
</dbReference>
<evidence type="ECO:0000256" key="3">
    <source>
        <dbReference type="ARBA" id="ARBA00022801"/>
    </source>
</evidence>
<sequence>MTHRFAFLANNIPRDQASPRNSQYASPEAPPEMELSDEDFDSGDALFDDVDEDDLIFDELEEAGVMNPPKKHSRGKENDIQDQAPAKKARHASLNDSNGRLGETQRIQLARKLLADKFGYKEFRHEQEAAIARLLNGENALAVFPTGAGKSLCYQIPAIAFPEMDRQTKERQTNDSGITIVVSPLIALMKDQVDALKRRGIAAECMDSTKSWDEIQKINKDLREGQLRLLYCAPERLNNEGFVETMKRVKGGVRMIGVDEAHCISEWGHSFRPDYLKVARFVQEIKAERVVCLTATATPPVVKDICQAFDISDEGVFRTSVYRPNLRLEAEAVKAKDDKYELLFKFLKTHPGSTLIYTTLQKQAEELAAHLSKQGVPAAHFHAGMKIDEKRLIQDDFMSSRIQTVVATIAFGMGIDKSDIRNIIHWDIPSTVEEYCQQVGRAGRDGKPSYCMLYLCREDFWIKENFARGDLPSRTSLRNLLKEIFDGDVVKLPPGETFKVSHYHQSSQFDIRMSPLSVIYAALELRFNLIRATTPEYSSYKFEAHGQYYPRLKSMNTPESKAILKHAKKAKKFHSIDPTKVANDEGLRRNEIINLLNDLNNSGAIVLTVGGVEQKYKVMGKLPKTDTAIDDLTDKLYEDLKRREKQALDRLKDVINFVTASKCFGLSIAQHFGMDLPENKKKCGHCTFCLKGAAVKQPPWTPKQVDRAAINKVLISTDIRDDARFLARIAFGIKSPRVGKLKLDRSPAFMSMTDHDFDAILKEFKKACHEKDD</sequence>
<keyword evidence="12" id="KW-1185">Reference proteome</keyword>
<dbReference type="Pfam" id="PF00270">
    <property type="entry name" value="DEAD"/>
    <property type="match status" value="1"/>
</dbReference>
<comment type="caution">
    <text evidence="11">The sequence shown here is derived from an EMBL/GenBank/DDBJ whole genome shotgun (WGS) entry which is preliminary data.</text>
</comment>
<feature type="region of interest" description="Disordered" evidence="8">
    <location>
        <begin position="62"/>
        <end position="101"/>
    </location>
</feature>
<feature type="domain" description="Helicase ATP-binding" evidence="9">
    <location>
        <begin position="131"/>
        <end position="315"/>
    </location>
</feature>
<organism evidence="11 12">
    <name type="scientific">Fusarium mexicanum</name>
    <dbReference type="NCBI Taxonomy" id="751941"/>
    <lineage>
        <taxon>Eukaryota</taxon>
        <taxon>Fungi</taxon>
        <taxon>Dikarya</taxon>
        <taxon>Ascomycota</taxon>
        <taxon>Pezizomycotina</taxon>
        <taxon>Sordariomycetes</taxon>
        <taxon>Hypocreomycetidae</taxon>
        <taxon>Hypocreales</taxon>
        <taxon>Nectriaceae</taxon>
        <taxon>Fusarium</taxon>
        <taxon>Fusarium fujikuroi species complex</taxon>
    </lineage>
</organism>
<dbReference type="GO" id="GO:0005737">
    <property type="term" value="C:cytoplasm"/>
    <property type="evidence" value="ECO:0007669"/>
    <property type="project" value="TreeGrafter"/>
</dbReference>
<evidence type="ECO:0000259" key="9">
    <source>
        <dbReference type="PROSITE" id="PS51192"/>
    </source>
</evidence>
<dbReference type="Gene3D" id="1.10.10.10">
    <property type="entry name" value="Winged helix-like DNA-binding domain superfamily/Winged helix DNA-binding domain"/>
    <property type="match status" value="1"/>
</dbReference>
<keyword evidence="4 7" id="KW-0347">Helicase</keyword>
<dbReference type="GO" id="GO:0005524">
    <property type="term" value="F:ATP binding"/>
    <property type="evidence" value="ECO:0007669"/>
    <property type="project" value="UniProtKB-KW"/>
</dbReference>
<reference evidence="11 12" key="1">
    <citation type="submission" date="2020-05" db="EMBL/GenBank/DDBJ databases">
        <title>Identification and distribution of gene clusters putatively required for synthesis of sphingolipid metabolism inhibitors in phylogenetically diverse species of the filamentous fungus Fusarium.</title>
        <authorList>
            <person name="Kim H.-S."/>
            <person name="Busman M."/>
            <person name="Brown D.W."/>
            <person name="Divon H."/>
            <person name="Uhlig S."/>
            <person name="Proctor R.H."/>
        </authorList>
    </citation>
    <scope>NUCLEOTIDE SEQUENCE [LARGE SCALE GENOMIC DNA]</scope>
    <source>
        <strain evidence="11 12">NRRL 53147</strain>
    </source>
</reference>
<evidence type="ECO:0000259" key="10">
    <source>
        <dbReference type="PROSITE" id="PS51194"/>
    </source>
</evidence>
<evidence type="ECO:0000256" key="1">
    <source>
        <dbReference type="ARBA" id="ARBA00005446"/>
    </source>
</evidence>
<gene>
    <name evidence="11" type="ORF">FMEXI_3323</name>
</gene>
<dbReference type="NCBIfam" id="TIGR00614">
    <property type="entry name" value="recQ_fam"/>
    <property type="match status" value="1"/>
</dbReference>
<proteinExistence type="inferred from homology"/>
<dbReference type="GO" id="GO:0016787">
    <property type="term" value="F:hydrolase activity"/>
    <property type="evidence" value="ECO:0007669"/>
    <property type="project" value="UniProtKB-KW"/>
</dbReference>
<dbReference type="GO" id="GO:0043138">
    <property type="term" value="F:3'-5' DNA helicase activity"/>
    <property type="evidence" value="ECO:0007669"/>
    <property type="project" value="UniProtKB-EC"/>
</dbReference>
<evidence type="ECO:0000313" key="12">
    <source>
        <dbReference type="Proteomes" id="UP000522262"/>
    </source>
</evidence>
<dbReference type="PROSITE" id="PS51192">
    <property type="entry name" value="HELICASE_ATP_BIND_1"/>
    <property type="match status" value="1"/>
</dbReference>
<feature type="region of interest" description="Disordered" evidence="8">
    <location>
        <begin position="1"/>
        <end position="44"/>
    </location>
</feature>
<comment type="catalytic activity">
    <reaction evidence="6 7">
        <text>Couples ATP hydrolysis with the unwinding of duplex DNA by translocating in the 3'-5' direction.</text>
        <dbReference type="EC" id="5.6.2.4"/>
    </reaction>
</comment>
<dbReference type="InterPro" id="IPR011545">
    <property type="entry name" value="DEAD/DEAH_box_helicase_dom"/>
</dbReference>
<keyword evidence="3 7" id="KW-0378">Hydrolase</keyword>
<dbReference type="InterPro" id="IPR027417">
    <property type="entry name" value="P-loop_NTPase"/>
</dbReference>
<dbReference type="PANTHER" id="PTHR13710:SF120">
    <property type="entry name" value="BIFUNCTIONAL 3'-5' EXONUCLEASE_ATP-DEPENDENT HELICASE WRN"/>
    <property type="match status" value="1"/>
</dbReference>
<protein>
    <recommendedName>
        <fullName evidence="7">ATP-dependent DNA helicase</fullName>
        <ecNumber evidence="7">5.6.2.4</ecNumber>
    </recommendedName>
</protein>
<keyword evidence="7" id="KW-0539">Nucleus</keyword>
<dbReference type="Gene3D" id="3.40.50.300">
    <property type="entry name" value="P-loop containing nucleotide triphosphate hydrolases"/>
    <property type="match status" value="2"/>
</dbReference>
<accession>A0A8H5JA83</accession>
<dbReference type="GO" id="GO:0005634">
    <property type="term" value="C:nucleus"/>
    <property type="evidence" value="ECO:0007669"/>
    <property type="project" value="UniProtKB-SubCell"/>
</dbReference>
<dbReference type="EMBL" id="JAAOAM010000072">
    <property type="protein sequence ID" value="KAF5551207.1"/>
    <property type="molecule type" value="Genomic_DNA"/>
</dbReference>
<dbReference type="SMART" id="SM00490">
    <property type="entry name" value="HELICc"/>
    <property type="match status" value="1"/>
</dbReference>
<dbReference type="SUPFAM" id="SSF52540">
    <property type="entry name" value="P-loop containing nucleoside triphosphate hydrolases"/>
    <property type="match status" value="1"/>
</dbReference>
<dbReference type="SMART" id="SM00487">
    <property type="entry name" value="DEXDc"/>
    <property type="match status" value="1"/>
</dbReference>
<dbReference type="InterPro" id="IPR001650">
    <property type="entry name" value="Helicase_C-like"/>
</dbReference>
<dbReference type="GO" id="GO:0009378">
    <property type="term" value="F:four-way junction helicase activity"/>
    <property type="evidence" value="ECO:0007669"/>
    <property type="project" value="TreeGrafter"/>
</dbReference>
<evidence type="ECO:0000256" key="2">
    <source>
        <dbReference type="ARBA" id="ARBA00022741"/>
    </source>
</evidence>
<evidence type="ECO:0000256" key="7">
    <source>
        <dbReference type="RuleBase" id="RU364117"/>
    </source>
</evidence>
<dbReference type="GO" id="GO:0003676">
    <property type="term" value="F:nucleic acid binding"/>
    <property type="evidence" value="ECO:0007669"/>
    <property type="project" value="InterPro"/>
</dbReference>
<evidence type="ECO:0000256" key="4">
    <source>
        <dbReference type="ARBA" id="ARBA00022806"/>
    </source>
</evidence>
<comment type="catalytic activity">
    <reaction evidence="7">
        <text>ATP + H2O = ADP + phosphate + H(+)</text>
        <dbReference type="Rhea" id="RHEA:13065"/>
        <dbReference type="ChEBI" id="CHEBI:15377"/>
        <dbReference type="ChEBI" id="CHEBI:15378"/>
        <dbReference type="ChEBI" id="CHEBI:30616"/>
        <dbReference type="ChEBI" id="CHEBI:43474"/>
        <dbReference type="ChEBI" id="CHEBI:456216"/>
    </reaction>
</comment>
<dbReference type="AlphaFoldDB" id="A0A8H5JA83"/>
<name>A0A8H5JA83_9HYPO</name>
<dbReference type="Pfam" id="PF16124">
    <property type="entry name" value="RecQ_Zn_bind"/>
    <property type="match status" value="1"/>
</dbReference>
<evidence type="ECO:0000256" key="6">
    <source>
        <dbReference type="ARBA" id="ARBA00034617"/>
    </source>
</evidence>
<feature type="compositionally biased region" description="Acidic residues" evidence="8">
    <location>
        <begin position="34"/>
        <end position="44"/>
    </location>
</feature>
<dbReference type="PANTHER" id="PTHR13710">
    <property type="entry name" value="DNA HELICASE RECQ FAMILY MEMBER"/>
    <property type="match status" value="1"/>
</dbReference>
<dbReference type="InterPro" id="IPR014001">
    <property type="entry name" value="Helicase_ATP-bd"/>
</dbReference>
<keyword evidence="5 7" id="KW-0067">ATP-binding</keyword>